<dbReference type="OrthoDB" id="6942177at2"/>
<evidence type="ECO:0000313" key="1">
    <source>
        <dbReference type="EMBL" id="SAL02457.1"/>
    </source>
</evidence>
<protein>
    <submittedName>
        <fullName evidence="1">Uncharacterized protein</fullName>
    </submittedName>
</protein>
<reference evidence="1" key="1">
    <citation type="submission" date="2016-01" db="EMBL/GenBank/DDBJ databases">
        <authorList>
            <person name="Peeters C."/>
        </authorList>
    </citation>
    <scope>NUCLEOTIDE SEQUENCE</scope>
    <source>
        <strain evidence="1">LMG 29320</strain>
    </source>
</reference>
<keyword evidence="2" id="KW-1185">Reference proteome</keyword>
<proteinExistence type="predicted"/>
<gene>
    <name evidence="1" type="ORF">AWB77_06558</name>
</gene>
<dbReference type="STRING" id="1777138.AWB77_06558"/>
<dbReference type="Proteomes" id="UP000054903">
    <property type="component" value="Unassembled WGS sequence"/>
</dbReference>
<organism evidence="1 2">
    <name type="scientific">Caballeronia fortuita</name>
    <dbReference type="NCBI Taxonomy" id="1777138"/>
    <lineage>
        <taxon>Bacteria</taxon>
        <taxon>Pseudomonadati</taxon>
        <taxon>Pseudomonadota</taxon>
        <taxon>Betaproteobacteria</taxon>
        <taxon>Burkholderiales</taxon>
        <taxon>Burkholderiaceae</taxon>
        <taxon>Caballeronia</taxon>
    </lineage>
</organism>
<dbReference type="RefSeq" id="WP_157694964.1">
    <property type="nucleotide sequence ID" value="NZ_FCNX02000025.1"/>
</dbReference>
<comment type="caution">
    <text evidence="1">The sequence shown here is derived from an EMBL/GenBank/DDBJ whole genome shotgun (WGS) entry which is preliminary data.</text>
</comment>
<evidence type="ECO:0000313" key="2">
    <source>
        <dbReference type="Proteomes" id="UP000054903"/>
    </source>
</evidence>
<dbReference type="AlphaFoldDB" id="A0A158E929"/>
<dbReference type="EMBL" id="FCNX02000025">
    <property type="protein sequence ID" value="SAL02457.1"/>
    <property type="molecule type" value="Genomic_DNA"/>
</dbReference>
<name>A0A158E929_9BURK</name>
<sequence>MMTRNTRRIQLVVATVLLLTIAVWAYRQRESAVVTLRLGEPYELVQKASPVLPDRNRGWGALPEVIAKFRFDDPVYGFTTPRSVILDLGMGGPDNRNVTSIRLSPQTKPLPLDDALSVVANIQDQLHRSGWRPFQYSEMRAIEDTPQLRSDLHECRFPMSVWNGGDRYQVSLDVGCHSVPQQPGKERYIVTLELGPPFWTDRSGE</sequence>
<accession>A0A158E929</accession>